<dbReference type="Proteomes" id="UP000252884">
    <property type="component" value="Unassembled WGS sequence"/>
</dbReference>
<accession>A0A368XDZ6</accession>
<gene>
    <name evidence="2" type="ORF">DES41_111151</name>
</gene>
<comment type="caution">
    <text evidence="2">The sequence shown here is derived from an EMBL/GenBank/DDBJ whole genome shotgun (WGS) entry which is preliminary data.</text>
</comment>
<sequence length="157" mass="17242">MTSTQFSSGGPRHTPWPGTPEKNSPLVAKLPLWDVMVFDRQSRAEHVSQVRALEADEAEALARHEAAEDHPAGHFYVKAVGLSTRPMLWSVWLRGRRGLREALPADEPLLLGRVVAADVPRARAAALVAFAGPGPSEPGGKPWRWLQRGDHFIVTQC</sequence>
<protein>
    <submittedName>
        <fullName evidence="2">Uncharacterized protein</fullName>
    </submittedName>
</protein>
<proteinExistence type="predicted"/>
<evidence type="ECO:0000313" key="2">
    <source>
        <dbReference type="EMBL" id="RCW66193.1"/>
    </source>
</evidence>
<organism evidence="2 3">
    <name type="scientific">Pseudorhodoferax soli</name>
    <dbReference type="NCBI Taxonomy" id="545864"/>
    <lineage>
        <taxon>Bacteria</taxon>
        <taxon>Pseudomonadati</taxon>
        <taxon>Pseudomonadota</taxon>
        <taxon>Betaproteobacteria</taxon>
        <taxon>Burkholderiales</taxon>
        <taxon>Comamonadaceae</taxon>
    </lineage>
</organism>
<evidence type="ECO:0000256" key="1">
    <source>
        <dbReference type="SAM" id="MobiDB-lite"/>
    </source>
</evidence>
<name>A0A368XDZ6_9BURK</name>
<dbReference type="EMBL" id="QPJK01000011">
    <property type="protein sequence ID" value="RCW66193.1"/>
    <property type="molecule type" value="Genomic_DNA"/>
</dbReference>
<keyword evidence="3" id="KW-1185">Reference proteome</keyword>
<dbReference type="RefSeq" id="WP_147283002.1">
    <property type="nucleotide sequence ID" value="NZ_QPJK01000011.1"/>
</dbReference>
<dbReference type="AlphaFoldDB" id="A0A368XDZ6"/>
<feature type="region of interest" description="Disordered" evidence="1">
    <location>
        <begin position="1"/>
        <end position="23"/>
    </location>
</feature>
<dbReference type="OrthoDB" id="9940672at2"/>
<evidence type="ECO:0000313" key="3">
    <source>
        <dbReference type="Proteomes" id="UP000252884"/>
    </source>
</evidence>
<reference evidence="2 3" key="1">
    <citation type="submission" date="2018-07" db="EMBL/GenBank/DDBJ databases">
        <title>Genomic Encyclopedia of Type Strains, Phase IV (KMG-IV): sequencing the most valuable type-strain genomes for metagenomic binning, comparative biology and taxonomic classification.</title>
        <authorList>
            <person name="Goeker M."/>
        </authorList>
    </citation>
    <scope>NUCLEOTIDE SEQUENCE [LARGE SCALE GENOMIC DNA]</scope>
    <source>
        <strain evidence="2 3">DSM 21634</strain>
    </source>
</reference>